<dbReference type="STRING" id="1903181.BTN85_1734"/>
<organism evidence="6 7">
    <name type="scientific">Methanohalarchaeum thermophilum</name>
    <dbReference type="NCBI Taxonomy" id="1903181"/>
    <lineage>
        <taxon>Archaea</taxon>
        <taxon>Methanobacteriati</taxon>
        <taxon>Methanobacteriota</taxon>
        <taxon>Methanonatronarchaeia</taxon>
        <taxon>Methanonatronarchaeales</taxon>
        <taxon>Methanonatronarchaeaceae</taxon>
        <taxon>Candidatus Methanohalarchaeum</taxon>
    </lineage>
</organism>
<dbReference type="Gene3D" id="3.40.1280.10">
    <property type="match status" value="1"/>
</dbReference>
<dbReference type="InterPro" id="IPR001537">
    <property type="entry name" value="SpoU_MeTrfase"/>
</dbReference>
<keyword evidence="2" id="KW-0489">Methyltransferase</keyword>
<dbReference type="GO" id="GO:0008173">
    <property type="term" value="F:RNA methyltransferase activity"/>
    <property type="evidence" value="ECO:0007669"/>
    <property type="project" value="InterPro"/>
</dbReference>
<dbReference type="EMBL" id="MSDW01000001">
    <property type="protein sequence ID" value="OKY79226.1"/>
    <property type="molecule type" value="Genomic_DNA"/>
</dbReference>
<gene>
    <name evidence="6" type="ORF">BTN85_1734</name>
</gene>
<dbReference type="GO" id="GO:0005829">
    <property type="term" value="C:cytosol"/>
    <property type="evidence" value="ECO:0007669"/>
    <property type="project" value="TreeGrafter"/>
</dbReference>
<evidence type="ECO:0000256" key="2">
    <source>
        <dbReference type="ARBA" id="ARBA00022603"/>
    </source>
</evidence>
<dbReference type="Pfam" id="PF00588">
    <property type="entry name" value="SpoU_methylase"/>
    <property type="match status" value="1"/>
</dbReference>
<dbReference type="GO" id="GO:0002128">
    <property type="term" value="P:tRNA nucleoside ribose methylation"/>
    <property type="evidence" value="ECO:0007669"/>
    <property type="project" value="TreeGrafter"/>
</dbReference>
<dbReference type="Gene3D" id="1.10.8.590">
    <property type="match status" value="1"/>
</dbReference>
<dbReference type="NCBIfam" id="TIGR00050">
    <property type="entry name" value="rRNA_methyl_1"/>
    <property type="match status" value="1"/>
</dbReference>
<sequence>MDLDVVLVEPKFGGNIGSVARVMKNFGFSDLFLVNPTEIGEEARAMASNAQNILDNVVEVDSVEELLVQFDYRVATTGIRGETSDRHIRMPYFTPRELKDKLRDKIGKIGLFFGREDYGLPNKVLKECEIIVSIPTSDEYPIMNLAQSVAILMYELSEIEKEEIRLASQKELDIIYERLSKLVNHIDYPEHKREKTNLMLKRIFGRSELTAREAHTLAGWLKALIEEKS</sequence>
<dbReference type="GO" id="GO:0003723">
    <property type="term" value="F:RNA binding"/>
    <property type="evidence" value="ECO:0007669"/>
    <property type="project" value="InterPro"/>
</dbReference>
<dbReference type="SUPFAM" id="SSF75217">
    <property type="entry name" value="alpha/beta knot"/>
    <property type="match status" value="1"/>
</dbReference>
<feature type="domain" description="tRNA/rRNA methyltransferase SpoU type" evidence="5">
    <location>
        <begin position="3"/>
        <end position="154"/>
    </location>
</feature>
<dbReference type="CDD" id="cd18093">
    <property type="entry name" value="SpoU-like_TrmJ"/>
    <property type="match status" value="1"/>
</dbReference>
<reference evidence="6" key="1">
    <citation type="submission" date="2016-12" db="EMBL/GenBank/DDBJ databases">
        <title>Discovery of methanogenic haloarchaea.</title>
        <authorList>
            <person name="Sorokin D.Y."/>
            <person name="Makarova K.S."/>
            <person name="Abbas B."/>
            <person name="Ferrer M."/>
            <person name="Golyshin P.N."/>
        </authorList>
    </citation>
    <scope>NUCLEOTIDE SEQUENCE [LARGE SCALE GENOMIC DNA]</scope>
    <source>
        <strain evidence="6">HMET1</strain>
    </source>
</reference>
<dbReference type="InterPro" id="IPR004384">
    <property type="entry name" value="RNA_MeTrfase_TrmJ/LasT"/>
</dbReference>
<comment type="similarity">
    <text evidence="1">Belongs to the class IV-like SAM-binding methyltransferase superfamily. RNA methyltransferase TrmH family.</text>
</comment>
<accession>A0A1Q6DXY2</accession>
<keyword evidence="7" id="KW-1185">Reference proteome</keyword>
<dbReference type="InterPro" id="IPR029028">
    <property type="entry name" value="Alpha/beta_knot_MTases"/>
</dbReference>
<comment type="caution">
    <text evidence="6">The sequence shown here is derived from an EMBL/GenBank/DDBJ whole genome shotgun (WGS) entry which is preliminary data.</text>
</comment>
<evidence type="ECO:0000313" key="7">
    <source>
        <dbReference type="Proteomes" id="UP000185744"/>
    </source>
</evidence>
<evidence type="ECO:0000259" key="5">
    <source>
        <dbReference type="Pfam" id="PF00588"/>
    </source>
</evidence>
<dbReference type="InterPro" id="IPR029026">
    <property type="entry name" value="tRNA_m1G_MTases_N"/>
</dbReference>
<evidence type="ECO:0000313" key="6">
    <source>
        <dbReference type="EMBL" id="OKY79226.1"/>
    </source>
</evidence>
<dbReference type="AlphaFoldDB" id="A0A1Q6DXY2"/>
<protein>
    <submittedName>
        <fullName evidence="6">tRNA C32U32 (Ribose-2'-O)-methylase TrmJ</fullName>
    </submittedName>
</protein>
<proteinExistence type="inferred from homology"/>
<keyword evidence="3" id="KW-0808">Transferase</keyword>
<evidence type="ECO:0000256" key="3">
    <source>
        <dbReference type="ARBA" id="ARBA00022679"/>
    </source>
</evidence>
<dbReference type="PANTHER" id="PTHR42786:SF2">
    <property type="entry name" value="TRNA (CYTIDINE_URIDINE-2'-O-)-METHYLTRANSFERASE TRMJ"/>
    <property type="match status" value="1"/>
</dbReference>
<evidence type="ECO:0000256" key="1">
    <source>
        <dbReference type="ARBA" id="ARBA00007228"/>
    </source>
</evidence>
<dbReference type="InParanoid" id="A0A1Q6DXY2"/>
<name>A0A1Q6DXY2_METT1</name>
<evidence type="ECO:0000256" key="4">
    <source>
        <dbReference type="ARBA" id="ARBA00022691"/>
    </source>
</evidence>
<dbReference type="Proteomes" id="UP000185744">
    <property type="component" value="Unassembled WGS sequence"/>
</dbReference>
<dbReference type="PANTHER" id="PTHR42786">
    <property type="entry name" value="TRNA/RRNA METHYLTRANSFERASE"/>
    <property type="match status" value="1"/>
</dbReference>
<dbReference type="PIRSF" id="PIRSF004808">
    <property type="entry name" value="LasT"/>
    <property type="match status" value="1"/>
</dbReference>
<keyword evidence="4" id="KW-0949">S-adenosyl-L-methionine</keyword>